<dbReference type="AlphaFoldDB" id="A0A1Q8SNC4"/>
<proteinExistence type="predicted"/>
<evidence type="ECO:0000259" key="1">
    <source>
        <dbReference type="Pfam" id="PF25837"/>
    </source>
</evidence>
<accession>A0A1Q8SNC4</accession>
<dbReference type="Proteomes" id="UP000186878">
    <property type="component" value="Unassembled WGS sequence"/>
</dbReference>
<keyword evidence="3" id="KW-1185">Reference proteome</keyword>
<protein>
    <recommendedName>
        <fullName evidence="1">D-apionate lactonase N-terminal domain-containing protein</fullName>
    </recommendedName>
</protein>
<dbReference type="Pfam" id="PF25837">
    <property type="entry name" value="Apionate_lact_N"/>
    <property type="match status" value="1"/>
</dbReference>
<gene>
    <name evidence="2" type="ORF">BTW07_16595</name>
</gene>
<evidence type="ECO:0000313" key="3">
    <source>
        <dbReference type="Proteomes" id="UP000186878"/>
    </source>
</evidence>
<dbReference type="InterPro" id="IPR058788">
    <property type="entry name" value="ApnL_N"/>
</dbReference>
<feature type="domain" description="D-apionate lactonase N-terminal" evidence="1">
    <location>
        <begin position="44"/>
        <end position="268"/>
    </location>
</feature>
<dbReference type="EMBL" id="MSDO01000026">
    <property type="protein sequence ID" value="OLO02959.1"/>
    <property type="molecule type" value="Genomic_DNA"/>
</dbReference>
<name>A0A1Q8SNC4_9GAMM</name>
<sequence>MASPVKPAIIEDRRVNHRMTIVDQGDQGVAENDIPIAGDSLAIARYGTSSADPDLRDIGLGPLSFSWQAGALRWLRYGDIEIVRGIAAVLRDPQWGTFAPIVDDDWIAFSEDDATLTQTFHLPSGKGAEPCLHGQLRVAASVRQVTVTLMLEANASFPTARSGLSVLLPLRGIVGAPVKVTHTNGRSEADRFPRLISPSQPLFDIRRLEFSPTHDVTLRIDFDGDVFEMEDQRNWSDASFKIYNRPLAWPTPYVLKAGDRIMQQVTVLLLDRDGGSP</sequence>
<reference evidence="2 3" key="1">
    <citation type="submission" date="2016-12" db="EMBL/GenBank/DDBJ databases">
        <title>Draft genome sequences of strains Salinicola socius SMB35, Salinicola sp. MH3R3-1 and Chromohalobacter sp. SMB17 from the Verkhnekamsk potash mining region of Russia.</title>
        <authorList>
            <person name="Mavrodi D.V."/>
            <person name="Olsson B.E."/>
            <person name="Korsakova E.S."/>
            <person name="Pyankova A."/>
            <person name="Mavrodi O.V."/>
            <person name="Plotnikova E.G."/>
        </authorList>
    </citation>
    <scope>NUCLEOTIDE SEQUENCE [LARGE SCALE GENOMIC DNA]</scope>
    <source>
        <strain evidence="2 3">SMB35</strain>
    </source>
</reference>
<comment type="caution">
    <text evidence="2">The sequence shown here is derived from an EMBL/GenBank/DDBJ whole genome shotgun (WGS) entry which is preliminary data.</text>
</comment>
<organism evidence="2 3">
    <name type="scientific">Salinicola socius</name>
    <dbReference type="NCBI Taxonomy" id="404433"/>
    <lineage>
        <taxon>Bacteria</taxon>
        <taxon>Pseudomonadati</taxon>
        <taxon>Pseudomonadota</taxon>
        <taxon>Gammaproteobacteria</taxon>
        <taxon>Oceanospirillales</taxon>
        <taxon>Halomonadaceae</taxon>
        <taxon>Salinicola</taxon>
    </lineage>
</organism>
<dbReference type="STRING" id="404433.BTW07_16595"/>
<evidence type="ECO:0000313" key="2">
    <source>
        <dbReference type="EMBL" id="OLO02959.1"/>
    </source>
</evidence>